<dbReference type="PROSITE" id="PS00941">
    <property type="entry name" value="CARBOXYLESTERASE_B_2"/>
    <property type="match status" value="1"/>
</dbReference>
<evidence type="ECO:0000313" key="6">
    <source>
        <dbReference type="Proteomes" id="UP001186944"/>
    </source>
</evidence>
<dbReference type="SUPFAM" id="SSF53474">
    <property type="entry name" value="alpha/beta-Hydrolases"/>
    <property type="match status" value="1"/>
</dbReference>
<comment type="caution">
    <text evidence="5">The sequence shown here is derived from an EMBL/GenBank/DDBJ whole genome shotgun (WGS) entry which is preliminary data.</text>
</comment>
<reference evidence="5" key="1">
    <citation type="submission" date="2019-08" db="EMBL/GenBank/DDBJ databases">
        <title>The improved chromosome-level genome for the pearl oyster Pinctada fucata martensii using PacBio sequencing and Hi-C.</title>
        <authorList>
            <person name="Zheng Z."/>
        </authorList>
    </citation>
    <scope>NUCLEOTIDE SEQUENCE</scope>
    <source>
        <strain evidence="5">ZZ-2019</strain>
        <tissue evidence="5">Adductor muscle</tissue>
    </source>
</reference>
<evidence type="ECO:0000256" key="1">
    <source>
        <dbReference type="ARBA" id="ARBA00005964"/>
    </source>
</evidence>
<evidence type="ECO:0000256" key="3">
    <source>
        <dbReference type="RuleBase" id="RU361235"/>
    </source>
</evidence>
<dbReference type="InterPro" id="IPR019826">
    <property type="entry name" value="Carboxylesterase_B_AS"/>
</dbReference>
<dbReference type="InterPro" id="IPR002018">
    <property type="entry name" value="CarbesteraseB"/>
</dbReference>
<accession>A0AA88XTX3</accession>
<evidence type="ECO:0000313" key="5">
    <source>
        <dbReference type="EMBL" id="KAK3091679.1"/>
    </source>
</evidence>
<protein>
    <recommendedName>
        <fullName evidence="3">Carboxylic ester hydrolase</fullName>
        <ecNumber evidence="3">3.1.1.-</ecNumber>
    </recommendedName>
</protein>
<feature type="domain" description="Carboxylesterase type B" evidence="4">
    <location>
        <begin position="6"/>
        <end position="195"/>
    </location>
</feature>
<dbReference type="InterPro" id="IPR029058">
    <property type="entry name" value="AB_hydrolase_fold"/>
</dbReference>
<evidence type="ECO:0000259" key="4">
    <source>
        <dbReference type="Pfam" id="PF00135"/>
    </source>
</evidence>
<dbReference type="EC" id="3.1.1.-" evidence="3"/>
<sequence length="211" mass="23130">MCPNITSEDCLYLNIWSPLSANETSPVPVMVYIHGGNFNHMFAAASVFNGENLASKGNVVVVNLDYRIGALGFLLTPATRRVPESSGNYGILDQRFALKWVQENIKNFGGDPEKVTLFGESAGAQSVVVHLMTEESSKLFSRAIVQSAPISLPFKTEQEMLFLSDLISDKLGCRAGDMDCLLSKTADEVASAQFEIRNDPTSIKILEFFEP</sequence>
<keyword evidence="2 3" id="KW-0378">Hydrolase</keyword>
<gene>
    <name evidence="5" type="ORF">FSP39_021806</name>
</gene>
<dbReference type="AlphaFoldDB" id="A0AA88XTX3"/>
<dbReference type="Proteomes" id="UP001186944">
    <property type="component" value="Unassembled WGS sequence"/>
</dbReference>
<dbReference type="PANTHER" id="PTHR45570">
    <property type="entry name" value="CARBOXYLIC ESTER HYDROLASE"/>
    <property type="match status" value="1"/>
</dbReference>
<dbReference type="EMBL" id="VSWD01000010">
    <property type="protein sequence ID" value="KAK3091679.1"/>
    <property type="molecule type" value="Genomic_DNA"/>
</dbReference>
<evidence type="ECO:0000256" key="2">
    <source>
        <dbReference type="ARBA" id="ARBA00022801"/>
    </source>
</evidence>
<dbReference type="PROSITE" id="PS00122">
    <property type="entry name" value="CARBOXYLESTERASE_B_1"/>
    <property type="match status" value="1"/>
</dbReference>
<keyword evidence="6" id="KW-1185">Reference proteome</keyword>
<dbReference type="GO" id="GO:0016787">
    <property type="term" value="F:hydrolase activity"/>
    <property type="evidence" value="ECO:0007669"/>
    <property type="project" value="UniProtKB-KW"/>
</dbReference>
<dbReference type="Pfam" id="PF00135">
    <property type="entry name" value="COesterase"/>
    <property type="match status" value="1"/>
</dbReference>
<dbReference type="InterPro" id="IPR019819">
    <property type="entry name" value="Carboxylesterase_B_CS"/>
</dbReference>
<comment type="similarity">
    <text evidence="1 3">Belongs to the type-B carboxylesterase/lipase family.</text>
</comment>
<name>A0AA88XTX3_PINIB</name>
<dbReference type="Gene3D" id="3.40.50.1820">
    <property type="entry name" value="alpha/beta hydrolase"/>
    <property type="match status" value="1"/>
</dbReference>
<organism evidence="5 6">
    <name type="scientific">Pinctada imbricata</name>
    <name type="common">Atlantic pearl-oyster</name>
    <name type="synonym">Pinctada martensii</name>
    <dbReference type="NCBI Taxonomy" id="66713"/>
    <lineage>
        <taxon>Eukaryota</taxon>
        <taxon>Metazoa</taxon>
        <taxon>Spiralia</taxon>
        <taxon>Lophotrochozoa</taxon>
        <taxon>Mollusca</taxon>
        <taxon>Bivalvia</taxon>
        <taxon>Autobranchia</taxon>
        <taxon>Pteriomorphia</taxon>
        <taxon>Pterioida</taxon>
        <taxon>Pterioidea</taxon>
        <taxon>Pteriidae</taxon>
        <taxon>Pinctada</taxon>
    </lineage>
</organism>
<proteinExistence type="inferred from homology"/>